<dbReference type="InterPro" id="IPR036034">
    <property type="entry name" value="PDZ_sf"/>
</dbReference>
<dbReference type="GeneTree" id="ENSGT00940000155586"/>
<dbReference type="SUPFAM" id="SSF50156">
    <property type="entry name" value="PDZ domain-like"/>
    <property type="match status" value="6"/>
</dbReference>
<evidence type="ECO:0000313" key="3">
    <source>
        <dbReference type="Ensembl" id="ENSCCRP00000095152.2"/>
    </source>
</evidence>
<dbReference type="CDD" id="cd06672">
    <property type="entry name" value="PDZ8_MUPP1-PDZ7_PATJ-PDZ2_INAD-like"/>
    <property type="match status" value="1"/>
</dbReference>
<dbReference type="SMART" id="SM00228">
    <property type="entry name" value="PDZ"/>
    <property type="match status" value="6"/>
</dbReference>
<dbReference type="InterPro" id="IPR001478">
    <property type="entry name" value="PDZ"/>
</dbReference>
<dbReference type="CDD" id="cd06674">
    <property type="entry name" value="PDZ11_MUPP1-PDZ9_PATJ-like"/>
    <property type="match status" value="1"/>
</dbReference>
<dbReference type="FunFam" id="2.30.42.10:FF:000038">
    <property type="entry name" value="Multiple PDZ domain protein isoform X1"/>
    <property type="match status" value="1"/>
</dbReference>
<dbReference type="PANTHER" id="PTHR19964">
    <property type="entry name" value="MULTIPLE PDZ DOMAIN PROTEIN"/>
    <property type="match status" value="1"/>
</dbReference>
<dbReference type="InterPro" id="IPR051342">
    <property type="entry name" value="PDZ_scaffold"/>
</dbReference>
<dbReference type="Ensembl" id="ENSCCRT00000103264.2">
    <property type="protein sequence ID" value="ENSCCRP00000095152.2"/>
    <property type="gene ID" value="ENSCCRG00000006500.2"/>
</dbReference>
<dbReference type="CDD" id="cd06671">
    <property type="entry name" value="PDZ7_MUPP1-PD6_PATJ-like"/>
    <property type="match status" value="1"/>
</dbReference>
<reference evidence="3" key="1">
    <citation type="submission" date="2025-08" db="UniProtKB">
        <authorList>
            <consortium name="Ensembl"/>
        </authorList>
    </citation>
    <scope>IDENTIFICATION</scope>
</reference>
<dbReference type="CDD" id="cd06673">
    <property type="entry name" value="PDZ10_MUPP1-PDZ8_PATJ-like"/>
    <property type="match status" value="1"/>
</dbReference>
<protein>
    <submittedName>
        <fullName evidence="3">Si:dkey-92j12.5</fullName>
    </submittedName>
</protein>
<evidence type="ECO:0000256" key="1">
    <source>
        <dbReference type="SAM" id="MobiDB-lite"/>
    </source>
</evidence>
<dbReference type="CDD" id="cd06676">
    <property type="entry name" value="PDZ13_MUPP1-like"/>
    <property type="match status" value="1"/>
</dbReference>
<sequence>MHRASYAPSKEEIELHRTATVQPKHSQKLPFKPLECISEQHSTVDGKGVNGKTQTEEENEGVDNHTRFKQRESNQRLEKDKKVMNEIPVLQSENGQRRGREKDRRKDDEETHGKDGSSWSQPRRVTLFRAGGTCLGFSVVGGRGMGSRLSNGEMRRGIFVKHIAEDSPAAHNSTLKERDQILQVQGVDVSDFTHEEAVEAIRRAGDKVELLVQSPQFSAPDNCSEDESVSKSNSPNHQRTEDWKLGKPPHLAPPLLKLPSRQVNTETDGVQRVPERPPLPEEAAHHHSEQQQASYWSRMQQRYGSLPGELHMFDLDCGSHSSGLGLCLSGNRDGACGRMSVYVLEIKPDGAAAADGRVRVGDELLEINGQVLYGRSHQNATAIINNAPAKVRILLTRNKAAQKQMTTGPVKEMDNCPVVSPAVHINSIREGQHLALSQDGRISTEDKLKSRSSESLNIGLPAPINATSNHKPSCHPASHMSPSHCTPPSSGISSADESIRCGSTANQSTCKGPHSTSYFTQCSVSSDPLTCPIIPGCINTIDICKGTAGLGLSIVGGCNTVLGAIVIHEVNKDGAAHRDGRLCAGDHILEVNGIDLRMATHEEALSVLRLSPQRVRLCIYRDPVTENHSTHTLQNHTPEDMWDLFSVELNLKTGQELGLHIVGKRNDTGIFVSEITRGGTADLDGRLLLGDQILSVNGEDIRAASQDYASALLQSCRGPVLLEVARFKASSHHLYGEQVGELDVPLLSFLSTDDSVDGNVDIRTVTVQKQHECESVELRSRGTQGDSVIYISSLDPTTPAAHAGLLQLGARVISINGTSTERLSVTEASTLLRNSSGAVTLQVMPSGCADGASKDRSSLIHSSPGLSENYNTHNHQSSPQFQTITLERGSAGLGFSIVGGFGSSHGDLPIYVKNIFPKGAAVEDGRLRRGDQLLTVNGQNLEGVTHSEAVELLRQTSGTVTLQLLSKQLPTC</sequence>
<dbReference type="OMA" id="HIHMVTL"/>
<feature type="compositionally biased region" description="Low complexity" evidence="1">
    <location>
        <begin position="246"/>
        <end position="259"/>
    </location>
</feature>
<accession>A0A8C1FPY4</accession>
<feature type="compositionally biased region" description="Basic and acidic residues" evidence="1">
    <location>
        <begin position="62"/>
        <end position="84"/>
    </location>
</feature>
<dbReference type="PANTHER" id="PTHR19964:SF92">
    <property type="entry name" value="PATJ HOMOLOG"/>
    <property type="match status" value="1"/>
</dbReference>
<feature type="region of interest" description="Disordered" evidence="1">
    <location>
        <begin position="217"/>
        <end position="294"/>
    </location>
</feature>
<feature type="domain" description="PDZ" evidence="2">
    <location>
        <begin position="883"/>
        <end position="968"/>
    </location>
</feature>
<evidence type="ECO:0000259" key="2">
    <source>
        <dbReference type="PROSITE" id="PS50106"/>
    </source>
</evidence>
<proteinExistence type="predicted"/>
<keyword evidence="4" id="KW-1185">Reference proteome</keyword>
<dbReference type="Gene3D" id="2.30.42.10">
    <property type="match status" value="6"/>
</dbReference>
<feature type="compositionally biased region" description="Basic and acidic residues" evidence="1">
    <location>
        <begin position="273"/>
        <end position="289"/>
    </location>
</feature>
<feature type="region of interest" description="Disordered" evidence="1">
    <location>
        <begin position="1"/>
        <end position="123"/>
    </location>
</feature>
<dbReference type="Proteomes" id="UP001108240">
    <property type="component" value="Unplaced"/>
</dbReference>
<dbReference type="Pfam" id="PF00595">
    <property type="entry name" value="PDZ"/>
    <property type="match status" value="6"/>
</dbReference>
<feature type="domain" description="PDZ" evidence="2">
    <location>
        <begin position="764"/>
        <end position="847"/>
    </location>
</feature>
<feature type="domain" description="PDZ" evidence="2">
    <location>
        <begin position="540"/>
        <end position="623"/>
    </location>
</feature>
<feature type="compositionally biased region" description="Polar residues" evidence="1">
    <location>
        <begin position="480"/>
        <end position="489"/>
    </location>
</feature>
<name>A0A8C1FPY4_CYPCA</name>
<feature type="compositionally biased region" description="Basic and acidic residues" evidence="1">
    <location>
        <begin position="95"/>
        <end position="115"/>
    </location>
</feature>
<dbReference type="CDD" id="cd00136">
    <property type="entry name" value="PDZ_canonical"/>
    <property type="match status" value="1"/>
</dbReference>
<dbReference type="AlphaFoldDB" id="A0A8C1FPY4"/>
<evidence type="ECO:0000313" key="4">
    <source>
        <dbReference type="Proteomes" id="UP001108240"/>
    </source>
</evidence>
<feature type="domain" description="PDZ" evidence="2">
    <location>
        <begin position="124"/>
        <end position="216"/>
    </location>
</feature>
<feature type="domain" description="PDZ" evidence="2">
    <location>
        <begin position="646"/>
        <end position="728"/>
    </location>
</feature>
<dbReference type="PROSITE" id="PS50106">
    <property type="entry name" value="PDZ"/>
    <property type="match status" value="6"/>
</dbReference>
<feature type="region of interest" description="Disordered" evidence="1">
    <location>
        <begin position="469"/>
        <end position="489"/>
    </location>
</feature>
<feature type="domain" description="PDZ" evidence="2">
    <location>
        <begin position="312"/>
        <end position="399"/>
    </location>
</feature>
<organism evidence="3 4">
    <name type="scientific">Cyprinus carpio carpio</name>
    <dbReference type="NCBI Taxonomy" id="630221"/>
    <lineage>
        <taxon>Eukaryota</taxon>
        <taxon>Metazoa</taxon>
        <taxon>Chordata</taxon>
        <taxon>Craniata</taxon>
        <taxon>Vertebrata</taxon>
        <taxon>Euteleostomi</taxon>
        <taxon>Actinopterygii</taxon>
        <taxon>Neopterygii</taxon>
        <taxon>Teleostei</taxon>
        <taxon>Ostariophysi</taxon>
        <taxon>Cypriniformes</taxon>
        <taxon>Cyprinidae</taxon>
        <taxon>Cyprininae</taxon>
        <taxon>Cyprinus</taxon>
    </lineage>
</organism>
<reference evidence="3" key="2">
    <citation type="submission" date="2025-09" db="UniProtKB">
        <authorList>
            <consortium name="Ensembl"/>
        </authorList>
    </citation>
    <scope>IDENTIFICATION</scope>
</reference>